<evidence type="ECO:0000313" key="7">
    <source>
        <dbReference type="Proteomes" id="UP000249185"/>
    </source>
</evidence>
<dbReference type="Proteomes" id="UP000249185">
    <property type="component" value="Unassembled WGS sequence"/>
</dbReference>
<dbReference type="InterPro" id="IPR028082">
    <property type="entry name" value="Peripla_BP_I"/>
</dbReference>
<dbReference type="GO" id="GO:0006865">
    <property type="term" value="P:amino acid transport"/>
    <property type="evidence" value="ECO:0007669"/>
    <property type="project" value="UniProtKB-KW"/>
</dbReference>
<feature type="domain" description="Leucine-binding protein" evidence="5">
    <location>
        <begin position="40"/>
        <end position="378"/>
    </location>
</feature>
<accession>A0A2W5Q836</accession>
<dbReference type="Pfam" id="PF13458">
    <property type="entry name" value="Peripla_BP_6"/>
    <property type="match status" value="1"/>
</dbReference>
<evidence type="ECO:0000313" key="6">
    <source>
        <dbReference type="EMBL" id="PZQ47570.1"/>
    </source>
</evidence>
<dbReference type="InterPro" id="IPR000709">
    <property type="entry name" value="Leu_Ile_Val-bd"/>
</dbReference>
<keyword evidence="2" id="KW-0813">Transport</keyword>
<keyword evidence="4" id="KW-0029">Amino-acid transport</keyword>
<reference evidence="6 7" key="1">
    <citation type="submission" date="2017-08" db="EMBL/GenBank/DDBJ databases">
        <title>Infants hospitalized years apart are colonized by the same room-sourced microbial strains.</title>
        <authorList>
            <person name="Brooks B."/>
            <person name="Olm M.R."/>
            <person name="Firek B.A."/>
            <person name="Baker R."/>
            <person name="Thomas B.C."/>
            <person name="Morowitz M.J."/>
            <person name="Banfield J.F."/>
        </authorList>
    </citation>
    <scope>NUCLEOTIDE SEQUENCE [LARGE SCALE GENOMIC DNA]</scope>
    <source>
        <strain evidence="6">S2_005_002_R2_34</strain>
    </source>
</reference>
<evidence type="ECO:0000256" key="3">
    <source>
        <dbReference type="ARBA" id="ARBA00022729"/>
    </source>
</evidence>
<dbReference type="PANTHER" id="PTHR47151:SF2">
    <property type="entry name" value="AMINO ACID BINDING PROTEIN"/>
    <property type="match status" value="1"/>
</dbReference>
<dbReference type="PRINTS" id="PR00337">
    <property type="entry name" value="LEUILEVALBP"/>
</dbReference>
<gene>
    <name evidence="6" type="ORF">DI556_17140</name>
</gene>
<comment type="caution">
    <text evidence="6">The sequence shown here is derived from an EMBL/GenBank/DDBJ whole genome shotgun (WGS) entry which is preliminary data.</text>
</comment>
<comment type="similarity">
    <text evidence="1">Belongs to the leucine-binding protein family.</text>
</comment>
<name>A0A2W5Q836_RHOSU</name>
<dbReference type="InterPro" id="IPR028081">
    <property type="entry name" value="Leu-bd"/>
</dbReference>
<evidence type="ECO:0000256" key="2">
    <source>
        <dbReference type="ARBA" id="ARBA00022448"/>
    </source>
</evidence>
<dbReference type="AlphaFoldDB" id="A0A2W5Q836"/>
<sequence>MKEGNLIHRRDMLGMGAAAGLAAVLAGALPRRLAAQEGGIRIAIAAPMTGDSASMGLNAQRGAAAAVAMINEAGGVGGKPVVIEYLDDMGQPREAASVARRIVDAGTYAAVIGHVNSSCTLAAMPIYAEVGLPVLCGSSSNAQVTESGWTNIIRMTIRDDYGAQQYSAFAVNNLGKKELGILYANDDYGRGLRDKMLVAAEALGAAVPAEAGFTPNVDKDFSAIATDFQAKGADVFMLNCNYTEGGLFLGQAKGLGITGVPTVGPDSLLYNEFIELAQGAAEGAYILAAYDPYADNPKTVAFMEKFRADYDALPSQVAVFTCDLLMLTQALMNAGATSETLIDQAKATGFEGVGGAYRWDEKGDVKDRTFAVIQVKDGAFASTGASVDETGLEALR</sequence>
<evidence type="ECO:0000259" key="5">
    <source>
        <dbReference type="Pfam" id="PF13458"/>
    </source>
</evidence>
<evidence type="ECO:0000256" key="4">
    <source>
        <dbReference type="ARBA" id="ARBA00022970"/>
    </source>
</evidence>
<keyword evidence="3" id="KW-0732">Signal</keyword>
<evidence type="ECO:0000256" key="1">
    <source>
        <dbReference type="ARBA" id="ARBA00010062"/>
    </source>
</evidence>
<protein>
    <recommendedName>
        <fullName evidence="5">Leucine-binding protein domain-containing protein</fullName>
    </recommendedName>
</protein>
<dbReference type="SUPFAM" id="SSF53822">
    <property type="entry name" value="Periplasmic binding protein-like I"/>
    <property type="match status" value="1"/>
</dbReference>
<dbReference type="PANTHER" id="PTHR47151">
    <property type="entry name" value="LEU/ILE/VAL-BINDING ABC TRANSPORTER SUBUNIT"/>
    <property type="match status" value="1"/>
</dbReference>
<dbReference type="PROSITE" id="PS51318">
    <property type="entry name" value="TAT"/>
    <property type="match status" value="1"/>
</dbReference>
<proteinExistence type="inferred from homology"/>
<dbReference type="EMBL" id="QFPW01000016">
    <property type="protein sequence ID" value="PZQ47570.1"/>
    <property type="molecule type" value="Genomic_DNA"/>
</dbReference>
<dbReference type="Gene3D" id="3.40.50.2300">
    <property type="match status" value="2"/>
</dbReference>
<dbReference type="InterPro" id="IPR006311">
    <property type="entry name" value="TAT_signal"/>
</dbReference>
<organism evidence="6 7">
    <name type="scientific">Rhodovulum sulfidophilum</name>
    <name type="common">Rhodobacter sulfidophilus</name>
    <dbReference type="NCBI Taxonomy" id="35806"/>
    <lineage>
        <taxon>Bacteria</taxon>
        <taxon>Pseudomonadati</taxon>
        <taxon>Pseudomonadota</taxon>
        <taxon>Alphaproteobacteria</taxon>
        <taxon>Rhodobacterales</taxon>
        <taxon>Paracoccaceae</taxon>
        <taxon>Rhodovulum</taxon>
    </lineage>
</organism>